<protein>
    <recommendedName>
        <fullName evidence="3">Zn(2)-C6 fungal-type domain-containing protein</fullName>
    </recommendedName>
</protein>
<proteinExistence type="predicted"/>
<dbReference type="InterPro" id="IPR036864">
    <property type="entry name" value="Zn2-C6_fun-type_DNA-bd_sf"/>
</dbReference>
<dbReference type="AlphaFoldDB" id="A0AAD4IKX9"/>
<evidence type="ECO:0000259" key="3">
    <source>
        <dbReference type="PROSITE" id="PS50048"/>
    </source>
</evidence>
<dbReference type="Proteomes" id="UP001199106">
    <property type="component" value="Unassembled WGS sequence"/>
</dbReference>
<evidence type="ECO:0000256" key="1">
    <source>
        <dbReference type="ARBA" id="ARBA00023242"/>
    </source>
</evidence>
<evidence type="ECO:0000313" key="5">
    <source>
        <dbReference type="Proteomes" id="UP001199106"/>
    </source>
</evidence>
<evidence type="ECO:0000313" key="4">
    <source>
        <dbReference type="EMBL" id="KAG9196333.1"/>
    </source>
</evidence>
<keyword evidence="1" id="KW-0539">Nucleus</keyword>
<dbReference type="GO" id="GO:0000981">
    <property type="term" value="F:DNA-binding transcription factor activity, RNA polymerase II-specific"/>
    <property type="evidence" value="ECO:0007669"/>
    <property type="project" value="InterPro"/>
</dbReference>
<dbReference type="CDD" id="cd00067">
    <property type="entry name" value="GAL4"/>
    <property type="match status" value="1"/>
</dbReference>
<feature type="region of interest" description="Disordered" evidence="2">
    <location>
        <begin position="253"/>
        <end position="303"/>
    </location>
</feature>
<dbReference type="EMBL" id="JAANER010000001">
    <property type="protein sequence ID" value="KAG9196333.1"/>
    <property type="molecule type" value="Genomic_DNA"/>
</dbReference>
<feature type="compositionally biased region" description="Low complexity" evidence="2">
    <location>
        <begin position="276"/>
        <end position="300"/>
    </location>
</feature>
<gene>
    <name evidence="4" type="ORF">G6011_01454</name>
</gene>
<dbReference type="PROSITE" id="PS50048">
    <property type="entry name" value="ZN2_CY6_FUNGAL_2"/>
    <property type="match status" value="1"/>
</dbReference>
<dbReference type="PANTHER" id="PTHR35392:SF3">
    <property type="entry name" value="ZN(2)-C6 FUNGAL-TYPE DOMAIN-CONTAINING PROTEIN"/>
    <property type="match status" value="1"/>
</dbReference>
<reference evidence="4" key="1">
    <citation type="submission" date="2021-07" db="EMBL/GenBank/DDBJ databases">
        <title>Genome Resource of American Ginseng Black Spot Pathogen Alternaria panax.</title>
        <authorList>
            <person name="Qiu C."/>
            <person name="Wang W."/>
            <person name="Liu Z."/>
        </authorList>
    </citation>
    <scope>NUCLEOTIDE SEQUENCE</scope>
    <source>
        <strain evidence="4">BNCC115425</strain>
    </source>
</reference>
<feature type="domain" description="Zn(2)-C6 fungal-type" evidence="3">
    <location>
        <begin position="351"/>
        <end position="386"/>
    </location>
</feature>
<dbReference type="SUPFAM" id="SSF57701">
    <property type="entry name" value="Zn2/Cys6 DNA-binding domain"/>
    <property type="match status" value="1"/>
</dbReference>
<dbReference type="PANTHER" id="PTHR35392">
    <property type="entry name" value="ZN(II)2CYS6 TRANSCRIPTION FACTOR (EUROFUNG)-RELATED-RELATED"/>
    <property type="match status" value="1"/>
</dbReference>
<dbReference type="SMART" id="SM00066">
    <property type="entry name" value="GAL4"/>
    <property type="match status" value="1"/>
</dbReference>
<name>A0AAD4IKX9_9PLEO</name>
<organism evidence="4 5">
    <name type="scientific">Alternaria panax</name>
    <dbReference type="NCBI Taxonomy" id="48097"/>
    <lineage>
        <taxon>Eukaryota</taxon>
        <taxon>Fungi</taxon>
        <taxon>Dikarya</taxon>
        <taxon>Ascomycota</taxon>
        <taxon>Pezizomycotina</taxon>
        <taxon>Dothideomycetes</taxon>
        <taxon>Pleosporomycetidae</taxon>
        <taxon>Pleosporales</taxon>
        <taxon>Pleosporineae</taxon>
        <taxon>Pleosporaceae</taxon>
        <taxon>Alternaria</taxon>
        <taxon>Alternaria sect. Panax</taxon>
    </lineage>
</organism>
<keyword evidence="5" id="KW-1185">Reference proteome</keyword>
<dbReference type="InterPro" id="IPR001138">
    <property type="entry name" value="Zn2Cys6_DnaBD"/>
</dbReference>
<dbReference type="InterPro" id="IPR052973">
    <property type="entry name" value="Fungal_sec-metab_reg_TF"/>
</dbReference>
<feature type="region of interest" description="Disordered" evidence="2">
    <location>
        <begin position="84"/>
        <end position="104"/>
    </location>
</feature>
<comment type="caution">
    <text evidence="4">The sequence shown here is derived from an EMBL/GenBank/DDBJ whole genome shotgun (WGS) entry which is preliminary data.</text>
</comment>
<sequence>MSHFPYISSLDESWQELVAWDDELYDPLFQGETSYTRAQEGSYVAVHQLSGSYTSEPTYLVSAPPSVADEPPSLEYTVSAPPSTLDGQSSFEHANGTSLSFDTTSTSPLAVQADSRYFGSFGACDNSLLSPLGATNDSPILDTRYDRIPETFTPHVTDSSHSFSGLDVRASRLFSNLGTWAEQPRIIEPIAEDDGGRAEVEPIAIPNSLSQNYNPTLPSYRRSEGEYDLHNRSRAITIPHVTRGPIGYNNRMSASASARRPPPMLSVSPVASRYPRSVALSRSASLSRRKTSTPSPSPDSYGWVSYHPNPLTHRLAPTSTEGIPGRAPKGRKRALTAEQRRHAALMRIVGACSNCQRRKEKCDPGTPCRACLEHYKGDLVNHPCRDHTLIDLSAAFLSDRLGWHPTTRPLESFVPAGNSEISKGVTYTLPLNFGFGPTFPVSVHAVQINDDNPLVHEHIIYSWPPQPYTGPPHKHAVLPAVLTANAQYHLMHTLDSHLSLLVAHHFRAFPLYCSPLRILRDVYVFSRSLPTSSPHYRILHQALKLLILVHIGGDITLPSRSESPMLEQFIHSTMDIPEDLTPTPCFIRSQFGAITPDLALSLMKDVLTSLEQLFLNKDCDDWPIALAVLTTVLMTVESIHYHAAKLPYHKLYDATRPLTAEEDVKIDDDHGVRSLLEFYSACFSGCHARLRPDWEGESTQSHQTGTPEDAFIQSLREAIRKADTSNYLIKKVKEKRQDDDMGYFFDRLVAHLFTIRP</sequence>
<dbReference type="GO" id="GO:0008270">
    <property type="term" value="F:zinc ion binding"/>
    <property type="evidence" value="ECO:0007669"/>
    <property type="project" value="InterPro"/>
</dbReference>
<evidence type="ECO:0000256" key="2">
    <source>
        <dbReference type="SAM" id="MobiDB-lite"/>
    </source>
</evidence>
<accession>A0AAD4IKX9</accession>